<dbReference type="EMBL" id="QRWT01000034">
    <property type="protein sequence ID" value="RGT46517.1"/>
    <property type="molecule type" value="Genomic_DNA"/>
</dbReference>
<dbReference type="Proteomes" id="UP000284772">
    <property type="component" value="Unassembled WGS sequence"/>
</dbReference>
<dbReference type="AlphaFoldDB" id="A0A414LIQ8"/>
<evidence type="ECO:0000313" key="1">
    <source>
        <dbReference type="EMBL" id="RGT46517.1"/>
    </source>
</evidence>
<gene>
    <name evidence="2" type="ORF">DW712_04250</name>
    <name evidence="1" type="ORF">DWX27_20535</name>
</gene>
<organism evidence="2 4">
    <name type="scientific">Bacteroides intestinalis</name>
    <dbReference type="NCBI Taxonomy" id="329854"/>
    <lineage>
        <taxon>Bacteria</taxon>
        <taxon>Pseudomonadati</taxon>
        <taxon>Bacteroidota</taxon>
        <taxon>Bacteroidia</taxon>
        <taxon>Bacteroidales</taxon>
        <taxon>Bacteroidaceae</taxon>
        <taxon>Bacteroides</taxon>
    </lineage>
</organism>
<accession>A0A414LIQ8</accession>
<dbReference type="RefSeq" id="WP_032581325.1">
    <property type="nucleotide sequence ID" value="NZ_QRWT01000034.1"/>
</dbReference>
<dbReference type="Proteomes" id="UP000285650">
    <property type="component" value="Unassembled WGS sequence"/>
</dbReference>
<evidence type="ECO:0000313" key="2">
    <source>
        <dbReference type="EMBL" id="RHE94496.1"/>
    </source>
</evidence>
<protein>
    <submittedName>
        <fullName evidence="2">Uncharacterized protein</fullName>
    </submittedName>
</protein>
<proteinExistence type="predicted"/>
<reference evidence="3 4" key="1">
    <citation type="submission" date="2018-08" db="EMBL/GenBank/DDBJ databases">
        <title>A genome reference for cultivated species of the human gut microbiota.</title>
        <authorList>
            <person name="Zou Y."/>
            <person name="Xue W."/>
            <person name="Luo G."/>
        </authorList>
    </citation>
    <scope>NUCLEOTIDE SEQUENCE [LARGE SCALE GENOMIC DNA]</scope>
    <source>
        <strain evidence="1 3">AF19-10AC</strain>
        <strain evidence="2 4">AM27-17</strain>
    </source>
</reference>
<dbReference type="EMBL" id="QSKV01000002">
    <property type="protein sequence ID" value="RHE94496.1"/>
    <property type="molecule type" value="Genomic_DNA"/>
</dbReference>
<comment type="caution">
    <text evidence="2">The sequence shown here is derived from an EMBL/GenBank/DDBJ whole genome shotgun (WGS) entry which is preliminary data.</text>
</comment>
<name>A0A414LIQ8_9BACE</name>
<sequence>MRNEILQLKDLGRMPNESINDTESIDELVNTYDALLEQIQLPISFDEAMVLVQIFPENAFYDLQWSLLKLVESVCVDDENKYIQLINSCPSQEWRDTLNARYVNYKKAQEVK</sequence>
<evidence type="ECO:0000313" key="3">
    <source>
        <dbReference type="Proteomes" id="UP000284772"/>
    </source>
</evidence>
<evidence type="ECO:0000313" key="4">
    <source>
        <dbReference type="Proteomes" id="UP000285650"/>
    </source>
</evidence>